<dbReference type="Proteomes" id="UP000316759">
    <property type="component" value="Unassembled WGS sequence"/>
</dbReference>
<dbReference type="AlphaFoldDB" id="A0A504Z3Q5"/>
<dbReference type="InterPro" id="IPR035892">
    <property type="entry name" value="C2_domain_sf"/>
</dbReference>
<dbReference type="SMART" id="SM00239">
    <property type="entry name" value="C2"/>
    <property type="match status" value="1"/>
</dbReference>
<dbReference type="GO" id="GO:0017075">
    <property type="term" value="F:syntaxin-1 binding"/>
    <property type="evidence" value="ECO:0007669"/>
    <property type="project" value="TreeGrafter"/>
</dbReference>
<evidence type="ECO:0000313" key="3">
    <source>
        <dbReference type="Proteomes" id="UP000316759"/>
    </source>
</evidence>
<dbReference type="PANTHER" id="PTHR10480">
    <property type="entry name" value="PROTEIN UNC-13 HOMOLOG"/>
    <property type="match status" value="1"/>
</dbReference>
<keyword evidence="3" id="KW-1185">Reference proteome</keyword>
<dbReference type="GO" id="GO:0005886">
    <property type="term" value="C:plasma membrane"/>
    <property type="evidence" value="ECO:0007669"/>
    <property type="project" value="TreeGrafter"/>
</dbReference>
<gene>
    <name evidence="2" type="ORF">FGIG_11372</name>
</gene>
<sequence length="142" mass="16053">MCVLTFIVIEAKLEDSDASVNTFVSVKLKLVQSNTQTKKGNNPKWDEEFTFEIENLTGGLLLELHSKGLLWNKLLGALWLPLKQIPQLDEKRESKVWSLLNAEVIFQNGVPIGTKTPSKHLLLTSIRFDVPNEQPCLKNLII</sequence>
<comment type="caution">
    <text evidence="2">The sequence shown here is derived from an EMBL/GenBank/DDBJ whole genome shotgun (WGS) entry which is preliminary data.</text>
</comment>
<organism evidence="2 3">
    <name type="scientific">Fasciola gigantica</name>
    <name type="common">Giant liver fluke</name>
    <dbReference type="NCBI Taxonomy" id="46835"/>
    <lineage>
        <taxon>Eukaryota</taxon>
        <taxon>Metazoa</taxon>
        <taxon>Spiralia</taxon>
        <taxon>Lophotrochozoa</taxon>
        <taxon>Platyhelminthes</taxon>
        <taxon>Trematoda</taxon>
        <taxon>Digenea</taxon>
        <taxon>Plagiorchiida</taxon>
        <taxon>Echinostomata</taxon>
        <taxon>Echinostomatoidea</taxon>
        <taxon>Fasciolidae</taxon>
        <taxon>Fasciola</taxon>
    </lineage>
</organism>
<feature type="domain" description="C2" evidence="1">
    <location>
        <begin position="1"/>
        <end position="98"/>
    </location>
</feature>
<dbReference type="GO" id="GO:0007268">
    <property type="term" value="P:chemical synaptic transmission"/>
    <property type="evidence" value="ECO:0007669"/>
    <property type="project" value="InterPro"/>
</dbReference>
<dbReference type="InterPro" id="IPR027080">
    <property type="entry name" value="Unc-13"/>
</dbReference>
<name>A0A504Z3Q5_FASGI</name>
<protein>
    <submittedName>
        <fullName evidence="2">Putative unc-13 (Munc13)</fullName>
    </submittedName>
</protein>
<proteinExistence type="predicted"/>
<dbReference type="OrthoDB" id="6274931at2759"/>
<evidence type="ECO:0000259" key="1">
    <source>
        <dbReference type="PROSITE" id="PS50004"/>
    </source>
</evidence>
<dbReference type="GO" id="GO:0019992">
    <property type="term" value="F:diacylglycerol binding"/>
    <property type="evidence" value="ECO:0007669"/>
    <property type="project" value="InterPro"/>
</dbReference>
<dbReference type="PROSITE" id="PS50004">
    <property type="entry name" value="C2"/>
    <property type="match status" value="1"/>
</dbReference>
<dbReference type="InterPro" id="IPR000008">
    <property type="entry name" value="C2_dom"/>
</dbReference>
<accession>A0A504Z3Q5</accession>
<dbReference type="STRING" id="46835.A0A504Z3Q5"/>
<dbReference type="SUPFAM" id="SSF49562">
    <property type="entry name" value="C2 domain (Calcium/lipid-binding domain, CaLB)"/>
    <property type="match status" value="1"/>
</dbReference>
<dbReference type="Gene3D" id="2.60.40.150">
    <property type="entry name" value="C2 domain"/>
    <property type="match status" value="1"/>
</dbReference>
<dbReference type="GO" id="GO:0005516">
    <property type="term" value="F:calmodulin binding"/>
    <property type="evidence" value="ECO:0007669"/>
    <property type="project" value="TreeGrafter"/>
</dbReference>
<evidence type="ECO:0000313" key="2">
    <source>
        <dbReference type="EMBL" id="TPP67071.1"/>
    </source>
</evidence>
<dbReference type="EMBL" id="SUNJ01001120">
    <property type="protein sequence ID" value="TPP67071.1"/>
    <property type="molecule type" value="Genomic_DNA"/>
</dbReference>
<dbReference type="GO" id="GO:0045202">
    <property type="term" value="C:synapse"/>
    <property type="evidence" value="ECO:0007669"/>
    <property type="project" value="GOC"/>
</dbReference>
<dbReference type="PANTHER" id="PTHR10480:SF12">
    <property type="entry name" value="UNC-13, ISOFORM E"/>
    <property type="match status" value="1"/>
</dbReference>
<dbReference type="Pfam" id="PF00168">
    <property type="entry name" value="C2"/>
    <property type="match status" value="1"/>
</dbReference>
<reference evidence="2 3" key="1">
    <citation type="submission" date="2019-04" db="EMBL/GenBank/DDBJ databases">
        <title>Annotation for the trematode Fasciola gigantica.</title>
        <authorList>
            <person name="Choi Y.-J."/>
        </authorList>
    </citation>
    <scope>NUCLEOTIDE SEQUENCE [LARGE SCALE GENOMIC DNA]</scope>
    <source>
        <strain evidence="2">Uganda_cow_1</strain>
    </source>
</reference>